<feature type="transmembrane region" description="Helical" evidence="1">
    <location>
        <begin position="70"/>
        <end position="89"/>
    </location>
</feature>
<keyword evidence="1" id="KW-1133">Transmembrane helix</keyword>
<proteinExistence type="predicted"/>
<gene>
    <name evidence="3" type="ORF">CTLFYP3_02298</name>
</gene>
<dbReference type="AlphaFoldDB" id="A0A6N3EJ14"/>
<dbReference type="EMBL" id="CACRTO010000021">
    <property type="protein sequence ID" value="VYU40085.1"/>
    <property type="molecule type" value="Genomic_DNA"/>
</dbReference>
<dbReference type="InterPro" id="IPR048447">
    <property type="entry name" value="DUF1980_C"/>
</dbReference>
<feature type="transmembrane region" description="Helical" evidence="1">
    <location>
        <begin position="12"/>
        <end position="32"/>
    </location>
</feature>
<dbReference type="InterPro" id="IPR052955">
    <property type="entry name" value="UPF0703_membrane_permease"/>
</dbReference>
<dbReference type="RefSeq" id="WP_156626737.1">
    <property type="nucleotide sequence ID" value="NZ_CACRTO010000021.1"/>
</dbReference>
<feature type="domain" description="DUF1980" evidence="2">
    <location>
        <begin position="103"/>
        <end position="213"/>
    </location>
</feature>
<evidence type="ECO:0000259" key="2">
    <source>
        <dbReference type="Pfam" id="PF21537"/>
    </source>
</evidence>
<dbReference type="Pfam" id="PF21537">
    <property type="entry name" value="DUF1980_C"/>
    <property type="match status" value="1"/>
</dbReference>
<sequence length="214" mass="24767">MRKFNVNEFISLLILILILSLVSFLMITGDIYNFLSEKSAKNLNIVLIVLPILIIVQIAKVFTFNSRDDVSIKFLPIVITLVVSVLLVFRSHNIDEEVNGNNFNNVISHNAIEINHETHYILEELEERGEEFLGKYIIFTGFVYKYEGDKFILAREEMNCCAADSFIIGVKSMADEKFQEGQWVKVLGKIEYNGEYYLNINEYIKISEPKNVYF</sequence>
<accession>A0A6N3EJ14</accession>
<evidence type="ECO:0000256" key="1">
    <source>
        <dbReference type="SAM" id="Phobius"/>
    </source>
</evidence>
<dbReference type="PANTHER" id="PTHR40047:SF1">
    <property type="entry name" value="UPF0703 PROTEIN YCGQ"/>
    <property type="match status" value="1"/>
</dbReference>
<keyword evidence="1" id="KW-0472">Membrane</keyword>
<organism evidence="3">
    <name type="scientific">Clostridium tertium</name>
    <dbReference type="NCBI Taxonomy" id="1559"/>
    <lineage>
        <taxon>Bacteria</taxon>
        <taxon>Bacillati</taxon>
        <taxon>Bacillota</taxon>
        <taxon>Clostridia</taxon>
        <taxon>Eubacteriales</taxon>
        <taxon>Clostridiaceae</taxon>
        <taxon>Clostridium</taxon>
    </lineage>
</organism>
<reference evidence="3" key="1">
    <citation type="submission" date="2019-11" db="EMBL/GenBank/DDBJ databases">
        <authorList>
            <person name="Feng L."/>
        </authorList>
    </citation>
    <scope>NUCLEOTIDE SEQUENCE</scope>
    <source>
        <strain evidence="3">CTertiumLFYP3</strain>
    </source>
</reference>
<keyword evidence="1" id="KW-0812">Transmembrane</keyword>
<dbReference type="PANTHER" id="PTHR40047">
    <property type="entry name" value="UPF0703 PROTEIN YCGQ"/>
    <property type="match status" value="1"/>
</dbReference>
<protein>
    <recommendedName>
        <fullName evidence="2">DUF1980 domain-containing protein</fullName>
    </recommendedName>
</protein>
<name>A0A6N3EJ14_9CLOT</name>
<feature type="transmembrane region" description="Helical" evidence="1">
    <location>
        <begin position="44"/>
        <end position="64"/>
    </location>
</feature>
<evidence type="ECO:0000313" key="3">
    <source>
        <dbReference type="EMBL" id="VYU40085.1"/>
    </source>
</evidence>